<comment type="caution">
    <text evidence="2">The sequence shown here is derived from an EMBL/GenBank/DDBJ whole genome shotgun (WGS) entry which is preliminary data.</text>
</comment>
<accession>A0A1Q6A6Q8</accession>
<dbReference type="Gene3D" id="1.20.1260.10">
    <property type="match status" value="1"/>
</dbReference>
<dbReference type="RefSeq" id="WP_245770883.1">
    <property type="nucleotide sequence ID" value="NZ_FPAM01000022.1"/>
</dbReference>
<protein>
    <recommendedName>
        <fullName evidence="1">DUF2383 domain-containing protein</fullName>
    </recommendedName>
</protein>
<dbReference type="Proteomes" id="UP000186720">
    <property type="component" value="Unassembled WGS sequence"/>
</dbReference>
<dbReference type="AlphaFoldDB" id="A0A1Q6A6Q8"/>
<gene>
    <name evidence="2" type="ORF">RG47T_5169</name>
</gene>
<evidence type="ECO:0000313" key="3">
    <source>
        <dbReference type="Proteomes" id="UP000186720"/>
    </source>
</evidence>
<dbReference type="InterPro" id="IPR012347">
    <property type="entry name" value="Ferritin-like"/>
</dbReference>
<proteinExistence type="predicted"/>
<reference evidence="2 3" key="1">
    <citation type="submission" date="2016-11" db="EMBL/GenBank/DDBJ databases">
        <title>Whole Genome Sequencing of Mucilaginibacter polytrichastri RG4-7(T) isolated from the moss sample.</title>
        <authorList>
            <person name="Li Y."/>
        </authorList>
    </citation>
    <scope>NUCLEOTIDE SEQUENCE [LARGE SCALE GENOMIC DNA]</scope>
    <source>
        <strain evidence="2 3">RG4-7</strain>
    </source>
</reference>
<dbReference type="InterPro" id="IPR019052">
    <property type="entry name" value="DUF2383"/>
</dbReference>
<sequence>MKEHIATHGGVADNEDGGILGGLHRSWINIKQTLSSKEDKAILSAITDGERAAIAKYSEYISNYVDHADHLGLLTEQRDGIIAALSEVEKRLVKANLSA</sequence>
<feature type="domain" description="DUF2383" evidence="1">
    <location>
        <begin position="2"/>
        <end position="61"/>
    </location>
</feature>
<keyword evidence="3" id="KW-1185">Reference proteome</keyword>
<evidence type="ECO:0000259" key="1">
    <source>
        <dbReference type="Pfam" id="PF09537"/>
    </source>
</evidence>
<dbReference type="EMBL" id="MPPL01000001">
    <property type="protein sequence ID" value="OKS89684.1"/>
    <property type="molecule type" value="Genomic_DNA"/>
</dbReference>
<evidence type="ECO:0000313" key="2">
    <source>
        <dbReference type="EMBL" id="OKS89684.1"/>
    </source>
</evidence>
<dbReference type="STRING" id="1302689.RG47T_5169"/>
<dbReference type="Pfam" id="PF09537">
    <property type="entry name" value="DUF2383"/>
    <property type="match status" value="1"/>
</dbReference>
<name>A0A1Q6A6Q8_9SPHI</name>
<organism evidence="2 3">
    <name type="scientific">Mucilaginibacter polytrichastri</name>
    <dbReference type="NCBI Taxonomy" id="1302689"/>
    <lineage>
        <taxon>Bacteria</taxon>
        <taxon>Pseudomonadati</taxon>
        <taxon>Bacteroidota</taxon>
        <taxon>Sphingobacteriia</taxon>
        <taxon>Sphingobacteriales</taxon>
        <taxon>Sphingobacteriaceae</taxon>
        <taxon>Mucilaginibacter</taxon>
    </lineage>
</organism>